<proteinExistence type="inferred from homology"/>
<comment type="similarity">
    <text evidence="3">Belongs to the translin family.</text>
</comment>
<feature type="binding site" evidence="6">
    <location>
        <position position="134"/>
    </location>
    <ligand>
        <name>Mg(2+)</name>
        <dbReference type="ChEBI" id="CHEBI:18420"/>
    </ligand>
</feature>
<dbReference type="OrthoDB" id="31005at2759"/>
<comment type="caution">
    <text evidence="8">The sequence shown here is derived from an EMBL/GenBank/DDBJ whole genome shotgun (WGS) entry which is preliminary data.</text>
</comment>
<gene>
    <name evidence="8" type="ORF">HCN44_006322</name>
</gene>
<organism evidence="8 9">
    <name type="scientific">Aphidius gifuensis</name>
    <name type="common">Parasitoid wasp</name>
    <dbReference type="NCBI Taxonomy" id="684658"/>
    <lineage>
        <taxon>Eukaryota</taxon>
        <taxon>Metazoa</taxon>
        <taxon>Ecdysozoa</taxon>
        <taxon>Arthropoda</taxon>
        <taxon>Hexapoda</taxon>
        <taxon>Insecta</taxon>
        <taxon>Pterygota</taxon>
        <taxon>Neoptera</taxon>
        <taxon>Endopterygota</taxon>
        <taxon>Hymenoptera</taxon>
        <taxon>Apocrita</taxon>
        <taxon>Ichneumonoidea</taxon>
        <taxon>Braconidae</taxon>
        <taxon>Aphidiinae</taxon>
        <taxon>Aphidius</taxon>
    </lineage>
</organism>
<dbReference type="GO" id="GO:0046872">
    <property type="term" value="F:metal ion binding"/>
    <property type="evidence" value="ECO:0007669"/>
    <property type="project" value="UniProtKB-KW"/>
</dbReference>
<dbReference type="GO" id="GO:0043565">
    <property type="term" value="F:sequence-specific DNA binding"/>
    <property type="evidence" value="ECO:0007669"/>
    <property type="project" value="InterPro"/>
</dbReference>
<evidence type="ECO:0000256" key="5">
    <source>
        <dbReference type="ARBA" id="ARBA00023242"/>
    </source>
</evidence>
<keyword evidence="9" id="KW-1185">Reference proteome</keyword>
<dbReference type="Gene3D" id="1.20.58.200">
    <property type="entry name" value="Translin, domain 2"/>
    <property type="match status" value="1"/>
</dbReference>
<dbReference type="GO" id="GO:0005737">
    <property type="term" value="C:cytoplasm"/>
    <property type="evidence" value="ECO:0007669"/>
    <property type="project" value="UniProtKB-SubCell"/>
</dbReference>
<protein>
    <recommendedName>
        <fullName evidence="10">Translin-associated protein X</fullName>
    </recommendedName>
</protein>
<dbReference type="Pfam" id="PF01997">
    <property type="entry name" value="Translin"/>
    <property type="match status" value="1"/>
</dbReference>
<sequence>MSANKNKDADRNRRNRSSKINFGDKGKQVLENIDENNSVIKQFREYSLELDNKHDRYEKIVKFNRDITIESKRIIFLLHAIDKDSKRDKILNDAKIRLDNLTKTLFKNIAMELDGQDQYQYLRAYRGGLQEFIEALTFYHYLDSNKLIHWIDFEDSFTYNIESVKQPDDGDDDDVTFVDKSKTINTLLPPSEYILGVVDLTGELMRKCISDLSTGDITSCFKTCNIVRDMYSAFLGIYGMMGKELNKKIYTLKQSLTKMENVCYTIKIRGSEIPKHMLADVVCVTHDDYNDENESYNEFT</sequence>
<dbReference type="GO" id="GO:0005634">
    <property type="term" value="C:nucleus"/>
    <property type="evidence" value="ECO:0007669"/>
    <property type="project" value="UniProtKB-SubCell"/>
</dbReference>
<comment type="subcellular location">
    <subcellularLocation>
        <location evidence="2">Cytoplasm</location>
    </subcellularLocation>
    <subcellularLocation>
        <location evidence="1">Nucleus</location>
    </subcellularLocation>
</comment>
<evidence type="ECO:0000256" key="2">
    <source>
        <dbReference type="ARBA" id="ARBA00004496"/>
    </source>
</evidence>
<feature type="region of interest" description="Disordered" evidence="7">
    <location>
        <begin position="1"/>
        <end position="21"/>
    </location>
</feature>
<accession>A0A834XX63</accession>
<evidence type="ECO:0000256" key="6">
    <source>
        <dbReference type="PIRSR" id="PIRSR602848-1"/>
    </source>
</evidence>
<name>A0A834XX63_APHGI</name>
<evidence type="ECO:0000256" key="1">
    <source>
        <dbReference type="ARBA" id="ARBA00004123"/>
    </source>
</evidence>
<dbReference type="PANTHER" id="PTHR10741">
    <property type="entry name" value="TRANSLIN AND TRANSLIN ASSOCIATED PROTEIN X"/>
    <property type="match status" value="1"/>
</dbReference>
<dbReference type="Gene3D" id="1.20.58.190">
    <property type="entry name" value="Translin, domain 1"/>
    <property type="match status" value="1"/>
</dbReference>
<dbReference type="InterPro" id="IPR016069">
    <property type="entry name" value="Translin_C"/>
</dbReference>
<dbReference type="Proteomes" id="UP000639338">
    <property type="component" value="Unassembled WGS sequence"/>
</dbReference>
<keyword evidence="4" id="KW-0963">Cytoplasm</keyword>
<dbReference type="InterPro" id="IPR002848">
    <property type="entry name" value="Translin_fam"/>
</dbReference>
<dbReference type="SUPFAM" id="SSF74784">
    <property type="entry name" value="Translin"/>
    <property type="match status" value="1"/>
</dbReference>
<dbReference type="FunFam" id="1.20.58.200:FF:000001">
    <property type="entry name" value="Translin-associated factor X"/>
    <property type="match status" value="1"/>
</dbReference>
<evidence type="ECO:0000313" key="9">
    <source>
        <dbReference type="Proteomes" id="UP000639338"/>
    </source>
</evidence>
<dbReference type="CDD" id="cd14820">
    <property type="entry name" value="TRAX"/>
    <property type="match status" value="1"/>
</dbReference>
<evidence type="ECO:0000256" key="3">
    <source>
        <dbReference type="ARBA" id="ARBA00005902"/>
    </source>
</evidence>
<dbReference type="InterPro" id="IPR016068">
    <property type="entry name" value="Translin_N"/>
</dbReference>
<keyword evidence="5" id="KW-0539">Nucleus</keyword>
<feature type="compositionally biased region" description="Basic and acidic residues" evidence="7">
    <location>
        <begin position="1"/>
        <end position="12"/>
    </location>
</feature>
<evidence type="ECO:0000256" key="4">
    <source>
        <dbReference type="ARBA" id="ARBA00022490"/>
    </source>
</evidence>
<evidence type="ECO:0008006" key="10">
    <source>
        <dbReference type="Google" id="ProtNLM"/>
    </source>
</evidence>
<dbReference type="EMBL" id="JACMRX010000003">
    <property type="protein sequence ID" value="KAF7993262.1"/>
    <property type="molecule type" value="Genomic_DNA"/>
</dbReference>
<evidence type="ECO:0000256" key="7">
    <source>
        <dbReference type="SAM" id="MobiDB-lite"/>
    </source>
</evidence>
<keyword evidence="6" id="KW-0460">Magnesium</keyword>
<dbReference type="InterPro" id="IPR036081">
    <property type="entry name" value="Translin_sf"/>
</dbReference>
<evidence type="ECO:0000313" key="8">
    <source>
        <dbReference type="EMBL" id="KAF7993262.1"/>
    </source>
</evidence>
<dbReference type="AlphaFoldDB" id="A0A834XX63"/>
<reference evidence="8 9" key="1">
    <citation type="submission" date="2020-08" db="EMBL/GenBank/DDBJ databases">
        <title>Aphidius gifuensis genome sequencing and assembly.</title>
        <authorList>
            <person name="Du Z."/>
        </authorList>
    </citation>
    <scope>NUCLEOTIDE SEQUENCE [LARGE SCALE GENOMIC DNA]</scope>
    <source>
        <strain evidence="8">YNYX2018</strain>
        <tissue evidence="8">Adults</tissue>
    </source>
</reference>
<keyword evidence="6" id="KW-0479">Metal-binding</keyword>
<feature type="binding site" evidence="6">
    <location>
        <position position="203"/>
    </location>
    <ligand>
        <name>Mg(2+)</name>
        <dbReference type="ChEBI" id="CHEBI:18420"/>
    </ligand>
</feature>